<dbReference type="PATRIC" id="fig|1434110.4.peg.2266"/>
<dbReference type="RefSeq" id="WP_048139193.1">
    <property type="nucleotide sequence ID" value="NZ_CP009516.1"/>
</dbReference>
<feature type="transmembrane region" description="Helical" evidence="1">
    <location>
        <begin position="67"/>
        <end position="88"/>
    </location>
</feature>
<dbReference type="AlphaFoldDB" id="A0A0E3WTP8"/>
<accession>A0A0E3WTP8</accession>
<feature type="transmembrane region" description="Helical" evidence="1">
    <location>
        <begin position="129"/>
        <end position="145"/>
    </location>
</feature>
<feature type="transmembrane region" description="Helical" evidence="1">
    <location>
        <begin position="268"/>
        <end position="289"/>
    </location>
</feature>
<organism evidence="3 4">
    <name type="scientific">Methanosarcina horonobensis HB-1 = JCM 15518</name>
    <dbReference type="NCBI Taxonomy" id="1434110"/>
    <lineage>
        <taxon>Archaea</taxon>
        <taxon>Methanobacteriati</taxon>
        <taxon>Methanobacteriota</taxon>
        <taxon>Stenosarchaea group</taxon>
        <taxon>Methanomicrobia</taxon>
        <taxon>Methanosarcinales</taxon>
        <taxon>Methanosarcinaceae</taxon>
        <taxon>Methanosarcina</taxon>
    </lineage>
</organism>
<dbReference type="GeneID" id="24831009"/>
<dbReference type="Proteomes" id="UP000033101">
    <property type="component" value="Chromosome"/>
</dbReference>
<evidence type="ECO:0000313" key="3">
    <source>
        <dbReference type="EMBL" id="AKB78270.1"/>
    </source>
</evidence>
<gene>
    <name evidence="3" type="ORF">MSHOH_1787</name>
</gene>
<feature type="transmembrane region" description="Helical" evidence="1">
    <location>
        <begin position="213"/>
        <end position="232"/>
    </location>
</feature>
<dbReference type="HOGENOM" id="CLU_055073_0_0_2"/>
<feature type="transmembrane region" description="Helical" evidence="1">
    <location>
        <begin position="41"/>
        <end position="61"/>
    </location>
</feature>
<keyword evidence="1" id="KW-1133">Transmembrane helix</keyword>
<feature type="transmembrane region" description="Helical" evidence="1">
    <location>
        <begin position="321"/>
        <end position="340"/>
    </location>
</feature>
<feature type="transmembrane region" description="Helical" evidence="1">
    <location>
        <begin position="100"/>
        <end position="123"/>
    </location>
</feature>
<name>A0A0E3WTP8_9EURY</name>
<dbReference type="KEGG" id="mhor:MSHOH_1787"/>
<keyword evidence="1" id="KW-0812">Transmembrane</keyword>
<dbReference type="OrthoDB" id="137285at2157"/>
<sequence>MFDDDLIQKWLDEGTINHAQAEKMRADLAEYKKEHRSKKQVIAFSTIGAILIGIGAILFVASNWEKIGNSVKVLLLVGSTIGIHYAGYHFKYENRNYTRLGSALILLSALFFGASLFLIAQIYNINANNSTLVLIWIIGVFPLIYGYMSTPIAGLCSLLFYLWVGLLYTERIDLENLISMKDLYLISGIAVYFAGILNGLVEKARHAEKTFKFMGLQAVLVTLFVHTFEIWQYRVEKIVPVIYAISGILLLAVLLSKPLREKSRSFQADVSISVIALLMAGITLTTIYLPASEKVYMILFNVIFLGLLTLLLYAGYNMEDIGIVSTAMFWFILLIFARYFDFFWELLPRSLFFMLGGFVLLVISIILERKRRELKVQFSGENNDECHSEI</sequence>
<dbReference type="STRING" id="1434110.MSHOH_1787"/>
<reference evidence="3 4" key="1">
    <citation type="submission" date="2014-07" db="EMBL/GenBank/DDBJ databases">
        <title>Methanogenic archaea and the global carbon cycle.</title>
        <authorList>
            <person name="Henriksen J.R."/>
            <person name="Luke J."/>
            <person name="Reinhart S."/>
            <person name="Benedict M.N."/>
            <person name="Youngblut N.D."/>
            <person name="Metcalf M.E."/>
            <person name="Whitaker R.J."/>
            <person name="Metcalf W.W."/>
        </authorList>
    </citation>
    <scope>NUCLEOTIDE SEQUENCE [LARGE SCALE GENOMIC DNA]</scope>
    <source>
        <strain evidence="3 4">HB-1</strain>
    </source>
</reference>
<feature type="transmembrane region" description="Helical" evidence="1">
    <location>
        <begin position="238"/>
        <end position="256"/>
    </location>
</feature>
<evidence type="ECO:0000313" key="4">
    <source>
        <dbReference type="Proteomes" id="UP000033101"/>
    </source>
</evidence>
<protein>
    <recommendedName>
        <fullName evidence="2">DUF2157 domain-containing protein</fullName>
    </recommendedName>
</protein>
<feature type="transmembrane region" description="Helical" evidence="1">
    <location>
        <begin position="346"/>
        <end position="367"/>
    </location>
</feature>
<evidence type="ECO:0000259" key="2">
    <source>
        <dbReference type="Pfam" id="PF09925"/>
    </source>
</evidence>
<feature type="domain" description="DUF2157" evidence="2">
    <location>
        <begin position="8"/>
        <end position="152"/>
    </location>
</feature>
<dbReference type="InterPro" id="IPR018677">
    <property type="entry name" value="DUF2157"/>
</dbReference>
<dbReference type="Pfam" id="PF09925">
    <property type="entry name" value="DUF2157"/>
    <property type="match status" value="1"/>
</dbReference>
<proteinExistence type="predicted"/>
<keyword evidence="4" id="KW-1185">Reference proteome</keyword>
<feature type="transmembrane region" description="Helical" evidence="1">
    <location>
        <begin position="295"/>
        <end position="314"/>
    </location>
</feature>
<dbReference type="EMBL" id="CP009516">
    <property type="protein sequence ID" value="AKB78270.1"/>
    <property type="molecule type" value="Genomic_DNA"/>
</dbReference>
<evidence type="ECO:0000256" key="1">
    <source>
        <dbReference type="SAM" id="Phobius"/>
    </source>
</evidence>
<feature type="transmembrane region" description="Helical" evidence="1">
    <location>
        <begin position="183"/>
        <end position="201"/>
    </location>
</feature>
<keyword evidence="1" id="KW-0472">Membrane</keyword>